<protein>
    <submittedName>
        <fullName evidence="2">Uncharacterized protein</fullName>
    </submittedName>
</protein>
<organism evidence="2 3">
    <name type="scientific">Puccinia graminis f. sp. tritici</name>
    <dbReference type="NCBI Taxonomy" id="56615"/>
    <lineage>
        <taxon>Eukaryota</taxon>
        <taxon>Fungi</taxon>
        <taxon>Dikarya</taxon>
        <taxon>Basidiomycota</taxon>
        <taxon>Pucciniomycotina</taxon>
        <taxon>Pucciniomycetes</taxon>
        <taxon>Pucciniales</taxon>
        <taxon>Pucciniaceae</taxon>
        <taxon>Puccinia</taxon>
    </lineage>
</organism>
<reference evidence="2 3" key="1">
    <citation type="submission" date="2019-05" db="EMBL/GenBank/DDBJ databases">
        <title>Emergence of the Ug99 lineage of the wheat stem rust pathogen through somatic hybridization.</title>
        <authorList>
            <person name="Li F."/>
            <person name="Upadhyaya N.M."/>
            <person name="Sperschneider J."/>
            <person name="Matny O."/>
            <person name="Nguyen-Phuc H."/>
            <person name="Mago R."/>
            <person name="Raley C."/>
            <person name="Miller M.E."/>
            <person name="Silverstein K.A.T."/>
            <person name="Henningsen E."/>
            <person name="Hirsch C.D."/>
            <person name="Visser B."/>
            <person name="Pretorius Z.A."/>
            <person name="Steffenson B.J."/>
            <person name="Schwessinger B."/>
            <person name="Dodds P.N."/>
            <person name="Figueroa M."/>
        </authorList>
    </citation>
    <scope>NUCLEOTIDE SEQUENCE [LARGE SCALE GENOMIC DNA]</scope>
    <source>
        <strain evidence="2 3">Ug99</strain>
    </source>
</reference>
<comment type="caution">
    <text evidence="2">The sequence shown here is derived from an EMBL/GenBank/DDBJ whole genome shotgun (WGS) entry which is preliminary data.</text>
</comment>
<feature type="region of interest" description="Disordered" evidence="1">
    <location>
        <begin position="39"/>
        <end position="64"/>
    </location>
</feature>
<gene>
    <name evidence="2" type="ORF">PGTUg99_023979</name>
</gene>
<dbReference type="EMBL" id="VDEP01000241">
    <property type="protein sequence ID" value="KAA1120830.1"/>
    <property type="molecule type" value="Genomic_DNA"/>
</dbReference>
<accession>A0A5B0R5P8</accession>
<name>A0A5B0R5P8_PUCGR</name>
<evidence type="ECO:0000256" key="1">
    <source>
        <dbReference type="SAM" id="MobiDB-lite"/>
    </source>
</evidence>
<dbReference type="AlphaFoldDB" id="A0A5B0R5P8"/>
<proteinExistence type="predicted"/>
<sequence length="76" mass="8397">MGLDPAVLEIIIWRRQLLARSRSTINAVLQVTPILLEDSEDETKDPLHGGSKPGKPPHSLCTTNTSSDADFKWCQP</sequence>
<evidence type="ECO:0000313" key="2">
    <source>
        <dbReference type="EMBL" id="KAA1120830.1"/>
    </source>
</evidence>
<dbReference type="Proteomes" id="UP000325313">
    <property type="component" value="Unassembled WGS sequence"/>
</dbReference>
<evidence type="ECO:0000313" key="3">
    <source>
        <dbReference type="Proteomes" id="UP000325313"/>
    </source>
</evidence>